<dbReference type="Pfam" id="PF20391">
    <property type="entry name" value="DUF6686"/>
    <property type="match status" value="1"/>
</dbReference>
<accession>A0AAJ5C0A3</accession>
<gene>
    <name evidence="1" type="ORF">SAMEA4412673_01878</name>
</gene>
<dbReference type="InterPro" id="IPR046508">
    <property type="entry name" value="DUF6686"/>
</dbReference>
<dbReference type="EMBL" id="LT906468">
    <property type="protein sequence ID" value="SNV49816.1"/>
    <property type="molecule type" value="Genomic_DNA"/>
</dbReference>
<proteinExistence type="predicted"/>
<dbReference type="AlphaFoldDB" id="A0AAJ5C0A3"/>
<dbReference type="Proteomes" id="UP000215355">
    <property type="component" value="Chromosome 1"/>
</dbReference>
<evidence type="ECO:0000313" key="1">
    <source>
        <dbReference type="EMBL" id="SNV49816.1"/>
    </source>
</evidence>
<organism evidence="1 2">
    <name type="scientific">Sphingobacterium mizutaii</name>
    <dbReference type="NCBI Taxonomy" id="1010"/>
    <lineage>
        <taxon>Bacteria</taxon>
        <taxon>Pseudomonadati</taxon>
        <taxon>Bacteroidota</taxon>
        <taxon>Sphingobacteriia</taxon>
        <taxon>Sphingobacteriales</taxon>
        <taxon>Sphingobacteriaceae</taxon>
        <taxon>Sphingobacterium</taxon>
    </lineage>
</organism>
<evidence type="ECO:0000313" key="2">
    <source>
        <dbReference type="Proteomes" id="UP000215355"/>
    </source>
</evidence>
<dbReference type="KEGG" id="smiz:4412673_01878"/>
<sequence>MFQIKKEHMICPLANFEEIFQTEDGAVYQCSRKNCYWLDFQGSTTAFKVRDFFAFKKRVDAVDLEMMLSNSARSFDFEIIMPFRTDSIFILSAQDILKLKEVLSGAKFMIELNSEIKACLQSKALLAI</sequence>
<name>A0AAJ5C0A3_9SPHI</name>
<reference evidence="1 2" key="1">
    <citation type="submission" date="2017-06" db="EMBL/GenBank/DDBJ databases">
        <authorList>
            <consortium name="Pathogen Informatics"/>
        </authorList>
    </citation>
    <scope>NUCLEOTIDE SEQUENCE [LARGE SCALE GENOMIC DNA]</scope>
    <source>
        <strain evidence="1 2">NCTC12149</strain>
    </source>
</reference>
<protein>
    <submittedName>
        <fullName evidence="1">Uncharacterized protein</fullName>
    </submittedName>
</protein>